<organism evidence="1 2">
    <name type="scientific">Corynespora cassiicola Philippines</name>
    <dbReference type="NCBI Taxonomy" id="1448308"/>
    <lineage>
        <taxon>Eukaryota</taxon>
        <taxon>Fungi</taxon>
        <taxon>Dikarya</taxon>
        <taxon>Ascomycota</taxon>
        <taxon>Pezizomycotina</taxon>
        <taxon>Dothideomycetes</taxon>
        <taxon>Pleosporomycetidae</taxon>
        <taxon>Pleosporales</taxon>
        <taxon>Corynesporascaceae</taxon>
        <taxon>Corynespora</taxon>
    </lineage>
</organism>
<gene>
    <name evidence="1" type="ORF">BS50DRAFT_634211</name>
</gene>
<sequence length="436" mass="49975">MASLSQLPEELLDDIFTYFTPTCRTEDDERPTLVDLSKISRKIRRIALRRFYRIVNCHFTALDDCLINFEANPELGKNVLTLRLHENREYFQKLSNIAHTATSVISFFPDMEQLNIIFVPMSECNKLVNSIFRASNAIGIGSRLKKLQLSVPFLEIQDHVCLFMLPGLEDLRIRGCSWLVRRRVSVNRSATRNSRIKQLTLEEPMDQVSPYAFDIRTDCLRGLRLLRALCPSLGALTLICDAWHEKALPNQSLYKLITEVFQQRILDGRLHTIGAWTGQARLQLLSPTASTPSFCGRDQDGALSWPAPGLNVRYLKVDLAVMVDPKGALAWWALPPTVENLVVHHNHRHDVTFPQTRSSNDSEIVEFIELSFNRLMEEKFSGTAPRLRMVIFELHRSIINSLRLNAYIPSNWFGVKCELKPINLNKDSIDGDWMEL</sequence>
<dbReference type="EMBL" id="KZ678135">
    <property type="protein sequence ID" value="PSN66726.1"/>
    <property type="molecule type" value="Genomic_DNA"/>
</dbReference>
<name>A0A2T2NN69_CORCC</name>
<dbReference type="AlphaFoldDB" id="A0A2T2NN69"/>
<accession>A0A2T2NN69</accession>
<keyword evidence="2" id="KW-1185">Reference proteome</keyword>
<proteinExistence type="predicted"/>
<evidence type="ECO:0000313" key="2">
    <source>
        <dbReference type="Proteomes" id="UP000240883"/>
    </source>
</evidence>
<dbReference type="Proteomes" id="UP000240883">
    <property type="component" value="Unassembled WGS sequence"/>
</dbReference>
<reference evidence="1 2" key="1">
    <citation type="journal article" date="2018" name="Front. Microbiol.">
        <title>Genome-Wide Analysis of Corynespora cassiicola Leaf Fall Disease Putative Effectors.</title>
        <authorList>
            <person name="Lopez D."/>
            <person name="Ribeiro S."/>
            <person name="Label P."/>
            <person name="Fumanal B."/>
            <person name="Venisse J.S."/>
            <person name="Kohler A."/>
            <person name="de Oliveira R.R."/>
            <person name="Labutti K."/>
            <person name="Lipzen A."/>
            <person name="Lail K."/>
            <person name="Bauer D."/>
            <person name="Ohm R.A."/>
            <person name="Barry K.W."/>
            <person name="Spatafora J."/>
            <person name="Grigoriev I.V."/>
            <person name="Martin F.M."/>
            <person name="Pujade-Renaud V."/>
        </authorList>
    </citation>
    <scope>NUCLEOTIDE SEQUENCE [LARGE SCALE GENOMIC DNA]</scope>
    <source>
        <strain evidence="1 2">Philippines</strain>
    </source>
</reference>
<evidence type="ECO:0008006" key="3">
    <source>
        <dbReference type="Google" id="ProtNLM"/>
    </source>
</evidence>
<protein>
    <recommendedName>
        <fullName evidence="3">F-box domain-containing protein</fullName>
    </recommendedName>
</protein>
<evidence type="ECO:0000313" key="1">
    <source>
        <dbReference type="EMBL" id="PSN66726.1"/>
    </source>
</evidence>